<accession>A0A3M7AUZ3</accession>
<evidence type="ECO:0000313" key="3">
    <source>
        <dbReference type="EMBL" id="RMY14052.1"/>
    </source>
</evidence>
<name>A0A3M7AUZ3_HORWE</name>
<feature type="region of interest" description="Disordered" evidence="1">
    <location>
        <begin position="240"/>
        <end position="280"/>
    </location>
</feature>
<dbReference type="PROSITE" id="PS50172">
    <property type="entry name" value="BRCT"/>
    <property type="match status" value="1"/>
</dbReference>
<feature type="compositionally biased region" description="Basic and acidic residues" evidence="1">
    <location>
        <begin position="365"/>
        <end position="380"/>
    </location>
</feature>
<gene>
    <name evidence="4" type="ORF">D0866_07410</name>
    <name evidence="3" type="ORF">D0867_07255</name>
</gene>
<feature type="compositionally biased region" description="Acidic residues" evidence="1">
    <location>
        <begin position="514"/>
        <end position="535"/>
    </location>
</feature>
<dbReference type="Gene3D" id="3.40.50.10190">
    <property type="entry name" value="BRCT domain"/>
    <property type="match status" value="1"/>
</dbReference>
<proteinExistence type="predicted"/>
<dbReference type="InterPro" id="IPR036420">
    <property type="entry name" value="BRCT_dom_sf"/>
</dbReference>
<dbReference type="AlphaFoldDB" id="A0A3M7AUZ3"/>
<feature type="domain" description="BRCT" evidence="2">
    <location>
        <begin position="708"/>
        <end position="774"/>
    </location>
</feature>
<organism evidence="4 6">
    <name type="scientific">Hortaea werneckii</name>
    <name type="common">Black yeast</name>
    <name type="synonym">Cladosporium werneckii</name>
    <dbReference type="NCBI Taxonomy" id="91943"/>
    <lineage>
        <taxon>Eukaryota</taxon>
        <taxon>Fungi</taxon>
        <taxon>Dikarya</taxon>
        <taxon>Ascomycota</taxon>
        <taxon>Pezizomycotina</taxon>
        <taxon>Dothideomycetes</taxon>
        <taxon>Dothideomycetidae</taxon>
        <taxon>Mycosphaerellales</taxon>
        <taxon>Teratosphaeriaceae</taxon>
        <taxon>Hortaea</taxon>
    </lineage>
</organism>
<feature type="compositionally biased region" description="Acidic residues" evidence="1">
    <location>
        <begin position="263"/>
        <end position="280"/>
    </location>
</feature>
<dbReference type="OrthoDB" id="342264at2759"/>
<reference evidence="5 6" key="1">
    <citation type="journal article" date="2018" name="BMC Genomics">
        <title>Genomic evidence for intraspecific hybridization in a clonal and extremely halotolerant yeast.</title>
        <authorList>
            <person name="Gostincar C."/>
            <person name="Stajich J.E."/>
            <person name="Zupancic J."/>
            <person name="Zalar P."/>
            <person name="Gunde-Cimerman N."/>
        </authorList>
    </citation>
    <scope>NUCLEOTIDE SEQUENCE [LARGE SCALE GENOMIC DNA]</scope>
    <source>
        <strain evidence="4 6">EXF-6651</strain>
        <strain evidence="3 5">EXF-6669</strain>
    </source>
</reference>
<feature type="compositionally biased region" description="Polar residues" evidence="1">
    <location>
        <begin position="435"/>
        <end position="449"/>
    </location>
</feature>
<protein>
    <recommendedName>
        <fullName evidence="2">BRCT domain-containing protein</fullName>
    </recommendedName>
</protein>
<feature type="region of interest" description="Disordered" evidence="1">
    <location>
        <begin position="309"/>
        <end position="688"/>
    </location>
</feature>
<feature type="compositionally biased region" description="Polar residues" evidence="1">
    <location>
        <begin position="673"/>
        <end position="684"/>
    </location>
</feature>
<evidence type="ECO:0000256" key="1">
    <source>
        <dbReference type="SAM" id="MobiDB-lite"/>
    </source>
</evidence>
<evidence type="ECO:0000313" key="6">
    <source>
        <dbReference type="Proteomes" id="UP000276864"/>
    </source>
</evidence>
<dbReference type="SUPFAM" id="SSF52113">
    <property type="entry name" value="BRCT domain"/>
    <property type="match status" value="1"/>
</dbReference>
<dbReference type="InterPro" id="IPR001357">
    <property type="entry name" value="BRCT_dom"/>
</dbReference>
<dbReference type="EMBL" id="QWIM01000753">
    <property type="protein sequence ID" value="RMY31269.1"/>
    <property type="molecule type" value="Genomic_DNA"/>
</dbReference>
<dbReference type="EMBL" id="QWIL01000746">
    <property type="protein sequence ID" value="RMY14052.1"/>
    <property type="molecule type" value="Genomic_DNA"/>
</dbReference>
<feature type="compositionally biased region" description="Polar residues" evidence="1">
    <location>
        <begin position="493"/>
        <end position="504"/>
    </location>
</feature>
<dbReference type="Proteomes" id="UP000271337">
    <property type="component" value="Unassembled WGS sequence"/>
</dbReference>
<evidence type="ECO:0000313" key="5">
    <source>
        <dbReference type="Proteomes" id="UP000271337"/>
    </source>
</evidence>
<evidence type="ECO:0000259" key="2">
    <source>
        <dbReference type="PROSITE" id="PS50172"/>
    </source>
</evidence>
<comment type="caution">
    <text evidence="4">The sequence shown here is derived from an EMBL/GenBank/DDBJ whole genome shotgun (WGS) entry which is preliminary data.</text>
</comment>
<dbReference type="Proteomes" id="UP000276864">
    <property type="component" value="Unassembled WGS sequence"/>
</dbReference>
<feature type="compositionally biased region" description="Polar residues" evidence="1">
    <location>
        <begin position="595"/>
        <end position="621"/>
    </location>
</feature>
<dbReference type="VEuPathDB" id="FungiDB:BTJ68_14555"/>
<evidence type="ECO:0000313" key="4">
    <source>
        <dbReference type="EMBL" id="RMY31269.1"/>
    </source>
</evidence>
<sequence length="902" mass="97706">MPLDHIAIRYLLALDAGACENDLTSQLQVPNEHDIFGSKGAGAVSCGCLQHVLMVMTGSAREIREPIAEAIVYYDSKKDGTSVRYPIASDESNCVTQVYRHPQGSLELRQETDGTRFASDIVARLQAFPPTFLFESLVEGACIRPADCEWVTWLSKREALLLPQSKDEGQYFHVLLRPGDIIDFTRDNFKLRFTVERISTTLEAACDTAQDRVQHKMPMPIKDDESTSIAAAGMRLEGDESVLVRSSDQQSEPKLARPQGEAADVETDDEDDSLDLDDEPSFVKSANMANDMDDTPATHVTIGEVKETPAKRHASFSHEGQQPPYSTAPELPGDSPETGLNGIHGVDVTPGIADDVLDPASPLANKHESQMPRSPLRDTSHNQTMTKAGGEIASPSNNKRDGSPGSGDDVAEPVFRAKNTTYSKRGHRKKAPVTSPRQLTRKSSVSDSVQGDEEHFGDEMDAEQDSAVVGVTEADLAGSEDVEQAVPAELDTKMQQSKQANTTDMDGKINSGDNDSDDQMIDTDLPSSDESDAAEEAANSSTVMAKQKGKKRGRIAVPDEESTEQPVQRGNSKRAKTSSANAEEDEALLGRRSGRLSTTPATGKTSSKPEMSPPSNITKSRGSAKVPKASRQDDGDEIAVAPASSSIKQGMRSSTSRTTGTPTVQVQIPRETASGSPDSSSTAMSGRPPKLLFSHSDVNKDKVTIAWLKKQGAFEIDEVPGRRVNFICVVPSSHLATTAKVLRTLALGKLVVTDDWVTDSKEEGQLLEPDDYVHEALQDTIQTDRSQLFKGYRLYFTKQLAASYGSGWKSIQTLCEEAGADHVESGNAASGHSWAALGKTIFFGATPDDLDLKILSQEKGHVIYNRYMLTQSVLDGELKLDNGDFIIKPSNTPLKLGRGSKR</sequence>